<organism evidence="1 2">
    <name type="scientific">Lipomyces kononenkoae</name>
    <name type="common">Yeast</name>
    <dbReference type="NCBI Taxonomy" id="34357"/>
    <lineage>
        <taxon>Eukaryota</taxon>
        <taxon>Fungi</taxon>
        <taxon>Dikarya</taxon>
        <taxon>Ascomycota</taxon>
        <taxon>Saccharomycotina</taxon>
        <taxon>Lipomycetes</taxon>
        <taxon>Lipomycetales</taxon>
        <taxon>Lipomycetaceae</taxon>
        <taxon>Lipomyces</taxon>
    </lineage>
</organism>
<comment type="caution">
    <text evidence="1">The sequence shown here is derived from an EMBL/GenBank/DDBJ whole genome shotgun (WGS) entry which is preliminary data.</text>
</comment>
<protein>
    <submittedName>
        <fullName evidence="1">Acyl transferase/acyl hydrolase/lysophospholipase</fullName>
    </submittedName>
</protein>
<keyword evidence="1" id="KW-0808">Transferase</keyword>
<keyword evidence="2" id="KW-1185">Reference proteome</keyword>
<sequence length="357" mass="38400">MTMPTAFFFPGQASEAPAMLAPIMRHFPSIASDGIDAIQHALASDPDLPTIIRLLTNDNDNDKRLLHRTAIAQPCNLLAAILTWRVFLQTTKSADAGTGTGTTVFFGHSLGQITAFTAAGAITLVDALRIVRERGLAMEQVTGDSNNNNIDVPSKYGMLAVSLKNQSIGEFIKVHDAADLRDDPDQVVDCANFNSPSQVVLSGHIAALDKIAATELGQTTRKAATRYLPVRIPFHSRLLRPVESRVRAAVDNASSSITMPTSSTIHFLRNSNASPITTADDIRDAIVSGCWQPVDWLGSVRQVHNQFGVRRWIGIGPGSTITKTLVERCLGPDRAANDIVAFDPTKPGSAWDAIAAK</sequence>
<keyword evidence="1" id="KW-0378">Hydrolase</keyword>
<evidence type="ECO:0000313" key="2">
    <source>
        <dbReference type="Proteomes" id="UP001433508"/>
    </source>
</evidence>
<evidence type="ECO:0000313" key="1">
    <source>
        <dbReference type="EMBL" id="KAK9238975.1"/>
    </source>
</evidence>
<name>A0ACC3T5Q1_LIPKO</name>
<reference evidence="2" key="1">
    <citation type="journal article" date="2024" name="Front. Bioeng. Biotechnol.">
        <title>Genome-scale model development and genomic sequencing of the oleaginous clade Lipomyces.</title>
        <authorList>
            <person name="Czajka J.J."/>
            <person name="Han Y."/>
            <person name="Kim J."/>
            <person name="Mondo S.J."/>
            <person name="Hofstad B.A."/>
            <person name="Robles A."/>
            <person name="Haridas S."/>
            <person name="Riley R."/>
            <person name="LaButti K."/>
            <person name="Pangilinan J."/>
            <person name="Andreopoulos W."/>
            <person name="Lipzen A."/>
            <person name="Yan J."/>
            <person name="Wang M."/>
            <person name="Ng V."/>
            <person name="Grigoriev I.V."/>
            <person name="Spatafora J.W."/>
            <person name="Magnuson J.K."/>
            <person name="Baker S.E."/>
            <person name="Pomraning K.R."/>
        </authorList>
    </citation>
    <scope>NUCLEOTIDE SEQUENCE [LARGE SCALE GENOMIC DNA]</scope>
    <source>
        <strain evidence="2">CBS 7786</strain>
    </source>
</reference>
<gene>
    <name evidence="1" type="ORF">V1525DRAFT_399450</name>
</gene>
<dbReference type="Proteomes" id="UP001433508">
    <property type="component" value="Unassembled WGS sequence"/>
</dbReference>
<dbReference type="EMBL" id="MU971350">
    <property type="protein sequence ID" value="KAK9238975.1"/>
    <property type="molecule type" value="Genomic_DNA"/>
</dbReference>
<accession>A0ACC3T5Q1</accession>
<proteinExistence type="predicted"/>